<comment type="caution">
    <text evidence="1">The sequence shown here is derived from an EMBL/GenBank/DDBJ whole genome shotgun (WGS) entry which is preliminary data.</text>
</comment>
<evidence type="ECO:0000313" key="2">
    <source>
        <dbReference type="Proteomes" id="UP000478052"/>
    </source>
</evidence>
<accession>A0A6G0YA49</accession>
<dbReference type="OrthoDB" id="6619842at2759"/>
<gene>
    <name evidence="1" type="ORF">FWK35_00019730</name>
</gene>
<name>A0A6G0YA49_APHCR</name>
<proteinExistence type="predicted"/>
<dbReference type="AlphaFoldDB" id="A0A6G0YA49"/>
<keyword evidence="2" id="KW-1185">Reference proteome</keyword>
<reference evidence="1 2" key="1">
    <citation type="submission" date="2019-08" db="EMBL/GenBank/DDBJ databases">
        <title>Whole genome of Aphis craccivora.</title>
        <authorList>
            <person name="Voronova N.V."/>
            <person name="Shulinski R.S."/>
            <person name="Bandarenka Y.V."/>
            <person name="Zhorov D.G."/>
            <person name="Warner D."/>
        </authorList>
    </citation>
    <scope>NUCLEOTIDE SEQUENCE [LARGE SCALE GENOMIC DNA]</scope>
    <source>
        <strain evidence="1">180601</strain>
        <tissue evidence="1">Whole Body</tissue>
    </source>
</reference>
<organism evidence="1 2">
    <name type="scientific">Aphis craccivora</name>
    <name type="common">Cowpea aphid</name>
    <dbReference type="NCBI Taxonomy" id="307492"/>
    <lineage>
        <taxon>Eukaryota</taxon>
        <taxon>Metazoa</taxon>
        <taxon>Ecdysozoa</taxon>
        <taxon>Arthropoda</taxon>
        <taxon>Hexapoda</taxon>
        <taxon>Insecta</taxon>
        <taxon>Pterygota</taxon>
        <taxon>Neoptera</taxon>
        <taxon>Paraneoptera</taxon>
        <taxon>Hemiptera</taxon>
        <taxon>Sternorrhyncha</taxon>
        <taxon>Aphidomorpha</taxon>
        <taxon>Aphidoidea</taxon>
        <taxon>Aphididae</taxon>
        <taxon>Aphidini</taxon>
        <taxon>Aphis</taxon>
        <taxon>Aphis</taxon>
    </lineage>
</organism>
<dbReference type="Proteomes" id="UP000478052">
    <property type="component" value="Unassembled WGS sequence"/>
</dbReference>
<dbReference type="PANTHER" id="PTHR45749:SF21">
    <property type="entry name" value="DUF4371 DOMAIN-CONTAINING PROTEIN"/>
    <property type="match status" value="1"/>
</dbReference>
<sequence length="326" mass="37988">MKTTLTWKIIKKDTITRNMNDDVMKLENDLSKDYWFKPPKKEEITIFFKYHPIQISITNFYSEKLFKRKDKTCRKWVTFSKSQQLFFCSICLAFHRQLENNFCKGVIDFKHVSKTGRTQKKGLSFKGSSESAYTVEIENVDHGNFLEILMLLSKYELTLKNHLNQTIELSKKRHDKVGSSRGRGDLISFFSKTTLNYIIDSIRELIISRIADEVNEATTLTIQIDTTQDINVTDQCSVIIRYVTDKVHERLIKLFSISSSTGKLICDQVCVNLKLANMHGQYNSFNTWLQKEAGTQLNTRCYAHVLKLVMVDITEKIIIQLLYLDF</sequence>
<evidence type="ECO:0000313" key="1">
    <source>
        <dbReference type="EMBL" id="KAF0752059.1"/>
    </source>
</evidence>
<dbReference type="EMBL" id="VUJU01005174">
    <property type="protein sequence ID" value="KAF0752059.1"/>
    <property type="molecule type" value="Genomic_DNA"/>
</dbReference>
<dbReference type="PANTHER" id="PTHR45749">
    <property type="match status" value="1"/>
</dbReference>
<protein>
    <submittedName>
        <fullName evidence="1">Uncharacterized protein</fullName>
    </submittedName>
</protein>